<proteinExistence type="inferred from homology"/>
<protein>
    <submittedName>
        <fullName evidence="2">Ornithine cyclodeaminase</fullName>
        <ecNumber evidence="2">4.3.1.12</ecNumber>
    </submittedName>
</protein>
<dbReference type="PANTHER" id="PTHR13812">
    <property type="entry name" value="KETIMINE REDUCTASE MU-CRYSTALLIN"/>
    <property type="match status" value="1"/>
</dbReference>
<evidence type="ECO:0000256" key="1">
    <source>
        <dbReference type="ARBA" id="ARBA00008903"/>
    </source>
</evidence>
<dbReference type="Proteomes" id="UP000523821">
    <property type="component" value="Unassembled WGS sequence"/>
</dbReference>
<dbReference type="GO" id="GO:0019752">
    <property type="term" value="P:carboxylic acid metabolic process"/>
    <property type="evidence" value="ECO:0007669"/>
    <property type="project" value="UniProtKB-ARBA"/>
</dbReference>
<comment type="caution">
    <text evidence="2">The sequence shown here is derived from an EMBL/GenBank/DDBJ whole genome shotgun (WGS) entry which is preliminary data.</text>
</comment>
<dbReference type="NCBIfam" id="NF004793">
    <property type="entry name" value="PRK06141.1"/>
    <property type="match status" value="1"/>
</dbReference>
<evidence type="ECO:0000313" key="2">
    <source>
        <dbReference type="EMBL" id="MBB5753798.1"/>
    </source>
</evidence>
<dbReference type="InterPro" id="IPR023401">
    <property type="entry name" value="ODC_N"/>
</dbReference>
<organism evidence="2 3">
    <name type="scientific">Prosthecomicrobium pneumaticum</name>
    <dbReference type="NCBI Taxonomy" id="81895"/>
    <lineage>
        <taxon>Bacteria</taxon>
        <taxon>Pseudomonadati</taxon>
        <taxon>Pseudomonadota</taxon>
        <taxon>Alphaproteobacteria</taxon>
        <taxon>Hyphomicrobiales</taxon>
        <taxon>Kaistiaceae</taxon>
        <taxon>Prosthecomicrobium</taxon>
    </lineage>
</organism>
<reference evidence="2 3" key="1">
    <citation type="submission" date="2020-08" db="EMBL/GenBank/DDBJ databases">
        <title>Genomic Encyclopedia of Type Strains, Phase IV (KMG-IV): sequencing the most valuable type-strain genomes for metagenomic binning, comparative biology and taxonomic classification.</title>
        <authorList>
            <person name="Goeker M."/>
        </authorList>
    </citation>
    <scope>NUCLEOTIDE SEQUENCE [LARGE SCALE GENOMIC DNA]</scope>
    <source>
        <strain evidence="2 3">DSM 16268</strain>
    </source>
</reference>
<keyword evidence="3" id="KW-1185">Reference proteome</keyword>
<dbReference type="Pfam" id="PF02423">
    <property type="entry name" value="OCD_Mu_crystall"/>
    <property type="match status" value="1"/>
</dbReference>
<keyword evidence="2" id="KW-0456">Lyase</keyword>
<accession>A0A7W9FND5</accession>
<comment type="similarity">
    <text evidence="1">Belongs to the ornithine cyclodeaminase/mu-crystallin family.</text>
</comment>
<dbReference type="SUPFAM" id="SSF51735">
    <property type="entry name" value="NAD(P)-binding Rossmann-fold domains"/>
    <property type="match status" value="1"/>
</dbReference>
<dbReference type="RefSeq" id="WP_183857022.1">
    <property type="nucleotide sequence ID" value="NZ_JACHOO010000006.1"/>
</dbReference>
<dbReference type="GO" id="GO:0016491">
    <property type="term" value="F:oxidoreductase activity"/>
    <property type="evidence" value="ECO:0007669"/>
    <property type="project" value="UniProtKB-ARBA"/>
</dbReference>
<name>A0A7W9FND5_9HYPH</name>
<dbReference type="InterPro" id="IPR036291">
    <property type="entry name" value="NAD(P)-bd_dom_sf"/>
</dbReference>
<sequence length="318" mass="32762">MRIVDAAAIDRVLDRNGLVEALRAAFRDEVTVPVRHHHAIPRPDAGDAMLLLMPAWQSRAGEGGFGHLGVKLVSVFPGNAGKGVATVQGSYLLMSGETGAPVALLDGPRLTLWRTAAASALAADYLARPDARRLLMIGAGALAAHLIAAHAAIRPLEEVAVWNRTPERAAELAARLDRPGLCVRAVADLPAALGAADIVSSATLSAVPLVTGAHLSPGAHVDLVGGFTPAMREADDAAVRRARVYVDTRAGASAEAGDIVQPLASGALAAIEGDLFDLCRGTAPGRRSAEEITLFKSVGTAIEDLAAAVHVIGRLGAL</sequence>
<dbReference type="EMBL" id="JACHOO010000006">
    <property type="protein sequence ID" value="MBB5753798.1"/>
    <property type="molecule type" value="Genomic_DNA"/>
</dbReference>
<dbReference type="EC" id="4.3.1.12" evidence="2"/>
<dbReference type="Gene3D" id="3.40.50.720">
    <property type="entry name" value="NAD(P)-binding Rossmann-like Domain"/>
    <property type="match status" value="1"/>
</dbReference>
<dbReference type="AlphaFoldDB" id="A0A7W9FND5"/>
<dbReference type="GO" id="GO:0005737">
    <property type="term" value="C:cytoplasm"/>
    <property type="evidence" value="ECO:0007669"/>
    <property type="project" value="TreeGrafter"/>
</dbReference>
<evidence type="ECO:0000313" key="3">
    <source>
        <dbReference type="Proteomes" id="UP000523821"/>
    </source>
</evidence>
<gene>
    <name evidence="2" type="ORF">GGQ63_002873</name>
</gene>
<dbReference type="GO" id="GO:0008473">
    <property type="term" value="F:ornithine cyclodeaminase activity"/>
    <property type="evidence" value="ECO:0007669"/>
    <property type="project" value="UniProtKB-EC"/>
</dbReference>
<dbReference type="PANTHER" id="PTHR13812:SF19">
    <property type="entry name" value="KETIMINE REDUCTASE MU-CRYSTALLIN"/>
    <property type="match status" value="1"/>
</dbReference>
<dbReference type="InterPro" id="IPR003462">
    <property type="entry name" value="ODC_Mu_crystall"/>
</dbReference>
<dbReference type="Gene3D" id="3.30.1780.10">
    <property type="entry name" value="ornithine cyclodeaminase, domain 1"/>
    <property type="match status" value="1"/>
</dbReference>
<dbReference type="FunFam" id="3.40.50.720:FF:000311">
    <property type="entry name" value="Ornithine cyclodeaminase"/>
    <property type="match status" value="1"/>
</dbReference>
<dbReference type="PIRSF" id="PIRSF001439">
    <property type="entry name" value="CryM"/>
    <property type="match status" value="1"/>
</dbReference>